<evidence type="ECO:0000256" key="4">
    <source>
        <dbReference type="ARBA" id="ARBA00022726"/>
    </source>
</evidence>
<feature type="binding site" evidence="5">
    <location>
        <position position="20"/>
    </location>
    <ligand>
        <name>xanthine</name>
        <dbReference type="ChEBI" id="CHEBI:17712"/>
    </ligand>
</feature>
<dbReference type="PANTHER" id="PTHR43864:SF1">
    <property type="entry name" value="XANTHINE PHOSPHORIBOSYLTRANSFERASE"/>
    <property type="match status" value="1"/>
</dbReference>
<organism evidence="8 9">
    <name type="scientific">Ureaplasma zalophigenitalium</name>
    <dbReference type="NCBI Taxonomy" id="907723"/>
    <lineage>
        <taxon>Bacteria</taxon>
        <taxon>Bacillati</taxon>
        <taxon>Mycoplasmatota</taxon>
        <taxon>Mycoplasmoidales</taxon>
        <taxon>Mycoplasmoidaceae</taxon>
        <taxon>Ureaplasma</taxon>
    </lineage>
</organism>
<dbReference type="Gene3D" id="3.40.50.2020">
    <property type="match status" value="1"/>
</dbReference>
<dbReference type="CDD" id="cd06223">
    <property type="entry name" value="PRTases_typeI"/>
    <property type="match status" value="1"/>
</dbReference>
<protein>
    <recommendedName>
        <fullName evidence="5 6">Xanthine phosphoribosyltransferase</fullName>
        <shortName evidence="5">XPRTase</shortName>
        <ecNumber evidence="5 6">2.4.2.22</ecNumber>
    </recommendedName>
</protein>
<evidence type="ECO:0000313" key="8">
    <source>
        <dbReference type="EMBL" id="MCV3753952.1"/>
    </source>
</evidence>
<dbReference type="NCBIfam" id="NF006671">
    <property type="entry name" value="PRK09219.1"/>
    <property type="match status" value="1"/>
</dbReference>
<dbReference type="InterPro" id="IPR029057">
    <property type="entry name" value="PRTase-like"/>
</dbReference>
<evidence type="ECO:0000256" key="5">
    <source>
        <dbReference type="HAMAP-Rule" id="MF_01184"/>
    </source>
</evidence>
<gene>
    <name evidence="5" type="primary">xpt</name>
    <name evidence="8" type="ORF">OF365_01040</name>
</gene>
<reference evidence="8 9" key="1">
    <citation type="journal article" date="2020" name="Int. J. Syst. Evol. Microbiol.">
        <title>Ureaplasma miroungigenitalium sp. nov. isolated from northern elephant seals (Mirounga angustirostris) and Ureaplasma zalophigenitalium sp. nov. isolated from California sea lions (Zalophus californianus).</title>
        <authorList>
            <person name="Volokhov D.V."/>
            <person name="Gulland F.M."/>
            <person name="Gao Y."/>
            <person name="Chizhikov V.E."/>
        </authorList>
    </citation>
    <scope>NUCLEOTIDE SEQUENCE [LARGE SCALE GENOMIC DNA]</scope>
    <source>
        <strain evidence="8 9">CSL7644-GEN</strain>
    </source>
</reference>
<dbReference type="SUPFAM" id="SSF53271">
    <property type="entry name" value="PRTase-like"/>
    <property type="match status" value="1"/>
</dbReference>
<comment type="catalytic activity">
    <reaction evidence="5">
        <text>XMP + diphosphate = xanthine + 5-phospho-alpha-D-ribose 1-diphosphate</text>
        <dbReference type="Rhea" id="RHEA:10800"/>
        <dbReference type="ChEBI" id="CHEBI:17712"/>
        <dbReference type="ChEBI" id="CHEBI:33019"/>
        <dbReference type="ChEBI" id="CHEBI:57464"/>
        <dbReference type="ChEBI" id="CHEBI:58017"/>
        <dbReference type="EC" id="2.4.2.22"/>
    </reaction>
</comment>
<evidence type="ECO:0000256" key="3">
    <source>
        <dbReference type="ARBA" id="ARBA00022679"/>
    </source>
</evidence>
<dbReference type="RefSeq" id="WP_263817753.1">
    <property type="nucleotide sequence ID" value="NZ_JAOXHJ010000001.1"/>
</dbReference>
<sequence length="193" mass="21723">MKLLEQRIKKDGVILSSSILKVDTFINHAVDPILMDQLAEAFYQRFKDRNITKVVTIESSGIAIAVLVALKLHLPLIIIKKTVSVTTDENVYSANVYSFTKRIEYKVTIAKKLLSPNDNCLFIDDFLANGQACLGAVELVEQAQAKMENFGILIEKTFQSGRQLLDEQNYHIYSLARITSLDPQAGVQFIEEE</sequence>
<feature type="domain" description="Phosphoribosyltransferase" evidence="7">
    <location>
        <begin position="33"/>
        <end position="154"/>
    </location>
</feature>
<dbReference type="EMBL" id="JAOXHJ010000001">
    <property type="protein sequence ID" value="MCV3753952.1"/>
    <property type="molecule type" value="Genomic_DNA"/>
</dbReference>
<name>A0ABT3BNZ2_9BACT</name>
<comment type="subcellular location">
    <subcellularLocation>
        <location evidence="5">Cytoplasm</location>
    </subcellularLocation>
</comment>
<dbReference type="NCBIfam" id="TIGR01744">
    <property type="entry name" value="XPRTase"/>
    <property type="match status" value="1"/>
</dbReference>
<comment type="caution">
    <text evidence="8">The sequence shown here is derived from an EMBL/GenBank/DDBJ whole genome shotgun (WGS) entry which is preliminary data.</text>
</comment>
<keyword evidence="4 5" id="KW-0660">Purine salvage</keyword>
<dbReference type="InterPro" id="IPR010079">
    <property type="entry name" value="Xanthine_PRibTrfase"/>
</dbReference>
<dbReference type="GO" id="GO:0000310">
    <property type="term" value="F:xanthine phosphoribosyltransferase activity"/>
    <property type="evidence" value="ECO:0007669"/>
    <property type="project" value="UniProtKB-EC"/>
</dbReference>
<keyword evidence="9" id="KW-1185">Reference proteome</keyword>
<dbReference type="Pfam" id="PF00156">
    <property type="entry name" value="Pribosyltran"/>
    <property type="match status" value="1"/>
</dbReference>
<dbReference type="HAMAP" id="MF_01184">
    <property type="entry name" value="XPRTase"/>
    <property type="match status" value="1"/>
</dbReference>
<evidence type="ECO:0000259" key="7">
    <source>
        <dbReference type="Pfam" id="PF00156"/>
    </source>
</evidence>
<accession>A0ABT3BNZ2</accession>
<dbReference type="PANTHER" id="PTHR43864">
    <property type="entry name" value="HYPOXANTHINE/GUANINE PHOSPHORIBOSYLTRANSFERASE"/>
    <property type="match status" value="1"/>
</dbReference>
<comment type="function">
    <text evidence="5">Converts the preformed base xanthine, a product of nucleic acid breakdown, to xanthosine 5'-monophosphate (XMP), so it can be reused for RNA or DNA synthesis.</text>
</comment>
<comment type="similarity">
    <text evidence="5">Belongs to the purine/pyrimidine phosphoribosyltransferase family. Xpt subfamily.</text>
</comment>
<keyword evidence="1 5" id="KW-0963">Cytoplasm</keyword>
<evidence type="ECO:0000256" key="1">
    <source>
        <dbReference type="ARBA" id="ARBA00022490"/>
    </source>
</evidence>
<feature type="binding site" evidence="5">
    <location>
        <position position="27"/>
    </location>
    <ligand>
        <name>xanthine</name>
        <dbReference type="ChEBI" id="CHEBI:17712"/>
    </ligand>
</feature>
<evidence type="ECO:0000256" key="6">
    <source>
        <dbReference type="NCBIfam" id="TIGR01744"/>
    </source>
</evidence>
<evidence type="ECO:0000256" key="2">
    <source>
        <dbReference type="ARBA" id="ARBA00022676"/>
    </source>
</evidence>
<proteinExistence type="inferred from homology"/>
<dbReference type="EC" id="2.4.2.22" evidence="5 6"/>
<feature type="binding site" evidence="5">
    <location>
        <begin position="128"/>
        <end position="132"/>
    </location>
    <ligand>
        <name>5-phospho-alpha-D-ribose 1-diphosphate</name>
        <dbReference type="ChEBI" id="CHEBI:58017"/>
    </ligand>
</feature>
<dbReference type="InterPro" id="IPR000836">
    <property type="entry name" value="PRTase_dom"/>
</dbReference>
<comment type="pathway">
    <text evidence="5">Purine metabolism; XMP biosynthesis via salvage pathway; XMP from xanthine: step 1/1.</text>
</comment>
<keyword evidence="2 5" id="KW-0328">Glycosyltransferase</keyword>
<feature type="binding site" evidence="5">
    <location>
        <position position="156"/>
    </location>
    <ligand>
        <name>xanthine</name>
        <dbReference type="ChEBI" id="CHEBI:17712"/>
    </ligand>
</feature>
<evidence type="ECO:0000313" key="9">
    <source>
        <dbReference type="Proteomes" id="UP001207252"/>
    </source>
</evidence>
<keyword evidence="3 5" id="KW-0808">Transferase</keyword>
<dbReference type="Proteomes" id="UP001207252">
    <property type="component" value="Unassembled WGS sequence"/>
</dbReference>
<dbReference type="InterPro" id="IPR050118">
    <property type="entry name" value="Pur/Pyrimidine_PRTase"/>
</dbReference>
<comment type="subunit">
    <text evidence="5">Homodimer.</text>
</comment>